<evidence type="ECO:0000256" key="2">
    <source>
        <dbReference type="ARBA" id="ARBA00001947"/>
    </source>
</evidence>
<dbReference type="RefSeq" id="WP_262459749.1">
    <property type="nucleotide sequence ID" value="NZ_ARXS01000005.1"/>
</dbReference>
<evidence type="ECO:0000256" key="6">
    <source>
        <dbReference type="ARBA" id="ARBA00022490"/>
    </source>
</evidence>
<name>A0ABT2QWD8_9GAMM</name>
<feature type="domain" description="N-acetylmuramoyl-L-alanine amidase" evidence="13">
    <location>
        <begin position="26"/>
        <end position="177"/>
    </location>
</feature>
<dbReference type="SMART" id="SM00644">
    <property type="entry name" value="Ami_2"/>
    <property type="match status" value="1"/>
</dbReference>
<evidence type="ECO:0000259" key="13">
    <source>
        <dbReference type="SMART" id="SM00644"/>
    </source>
</evidence>
<comment type="similarity">
    <text evidence="4">Belongs to the N-acetylmuramoyl-L-alanine amidase 2 family.</text>
</comment>
<keyword evidence="6" id="KW-0963">Cytoplasm</keyword>
<dbReference type="EMBL" id="ARXS01000005">
    <property type="protein sequence ID" value="MCU5781839.1"/>
    <property type="molecule type" value="Genomic_DNA"/>
</dbReference>
<dbReference type="PANTHER" id="PTHR30417:SF4">
    <property type="entry name" value="1,6-ANHYDRO-N-ACETYLMURAMYL-L-ALANINE AMIDASE AMPD"/>
    <property type="match status" value="1"/>
</dbReference>
<evidence type="ECO:0000256" key="3">
    <source>
        <dbReference type="ARBA" id="ARBA00004496"/>
    </source>
</evidence>
<keyword evidence="8" id="KW-0378">Hydrolase</keyword>
<dbReference type="Gene3D" id="3.40.80.10">
    <property type="entry name" value="Peptidoglycan recognition protein-like"/>
    <property type="match status" value="1"/>
</dbReference>
<dbReference type="InterPro" id="IPR002502">
    <property type="entry name" value="Amidase_domain"/>
</dbReference>
<evidence type="ECO:0000256" key="4">
    <source>
        <dbReference type="ARBA" id="ARBA00007553"/>
    </source>
</evidence>
<dbReference type="NCBIfam" id="NF008758">
    <property type="entry name" value="PRK11789.1"/>
    <property type="match status" value="1"/>
</dbReference>
<gene>
    <name evidence="14" type="ORF">MA04_01139</name>
</gene>
<sequence length="189" mass="21390">MSVSPSLTPTYTLQEHWVEQARKVPSPNFNARPDPDDIGLIVLHNISLPPGQFGGPHIEALFQNRLDHEAHPYFEGLRDLRVSAHFLIRRDGELVQFVACDQRAWHAGASSWRGRDNCNDYALGIELEGCDDQAFDERQYAALKPLLAALIRDYPRLSRDTITGHEHIAPGRKTDPGPCFDWARIGVWQ</sequence>
<dbReference type="PANTHER" id="PTHR30417">
    <property type="entry name" value="N-ACETYLMURAMOYL-L-ALANINE AMIDASE AMID"/>
    <property type="match status" value="1"/>
</dbReference>
<comment type="subcellular location">
    <subcellularLocation>
        <location evidence="3">Cytoplasm</location>
    </subcellularLocation>
</comment>
<evidence type="ECO:0000313" key="14">
    <source>
        <dbReference type="EMBL" id="MCU5781839.1"/>
    </source>
</evidence>
<evidence type="ECO:0000313" key="15">
    <source>
        <dbReference type="Proteomes" id="UP001064106"/>
    </source>
</evidence>
<evidence type="ECO:0000256" key="11">
    <source>
        <dbReference type="ARBA" id="ARBA00039257"/>
    </source>
</evidence>
<comment type="catalytic activity">
    <reaction evidence="1">
        <text>Hydrolyzes the link between N-acetylmuramoyl residues and L-amino acid residues in certain cell-wall glycopeptides.</text>
        <dbReference type="EC" id="3.5.1.28"/>
    </reaction>
</comment>
<evidence type="ECO:0000256" key="12">
    <source>
        <dbReference type="ARBA" id="ARBA00042615"/>
    </source>
</evidence>
<dbReference type="InterPro" id="IPR051206">
    <property type="entry name" value="NAMLAA_amidase_2"/>
</dbReference>
<keyword evidence="7" id="KW-0479">Metal-binding</keyword>
<evidence type="ECO:0000256" key="5">
    <source>
        <dbReference type="ARBA" id="ARBA00011901"/>
    </source>
</evidence>
<dbReference type="EC" id="3.5.1.28" evidence="5"/>
<evidence type="ECO:0000256" key="7">
    <source>
        <dbReference type="ARBA" id="ARBA00022723"/>
    </source>
</evidence>
<reference evidence="14" key="1">
    <citation type="submission" date="2012-09" db="EMBL/GenBank/DDBJ databases">
        <title>Genome Sequence of alkane-degrading Bacterium Alcanivorax balearicus MACL04.</title>
        <authorList>
            <person name="Lai Q."/>
            <person name="Shao Z."/>
        </authorList>
    </citation>
    <scope>NUCLEOTIDE SEQUENCE</scope>
    <source>
        <strain evidence="14">MACL04</strain>
    </source>
</reference>
<comment type="cofactor">
    <cofactor evidence="2">
        <name>Zn(2+)</name>
        <dbReference type="ChEBI" id="CHEBI:29105"/>
    </cofactor>
</comment>
<dbReference type="CDD" id="cd06583">
    <property type="entry name" value="PGRP"/>
    <property type="match status" value="1"/>
</dbReference>
<dbReference type="Pfam" id="PF01510">
    <property type="entry name" value="Amidase_2"/>
    <property type="match status" value="1"/>
</dbReference>
<organism evidence="14 15">
    <name type="scientific">Alloalcanivorax balearicus MACL04</name>
    <dbReference type="NCBI Taxonomy" id="1177182"/>
    <lineage>
        <taxon>Bacteria</taxon>
        <taxon>Pseudomonadati</taxon>
        <taxon>Pseudomonadota</taxon>
        <taxon>Gammaproteobacteria</taxon>
        <taxon>Oceanospirillales</taxon>
        <taxon>Alcanivoracaceae</taxon>
        <taxon>Alloalcanivorax</taxon>
    </lineage>
</organism>
<evidence type="ECO:0000256" key="9">
    <source>
        <dbReference type="ARBA" id="ARBA00022833"/>
    </source>
</evidence>
<dbReference type="Proteomes" id="UP001064106">
    <property type="component" value="Unassembled WGS sequence"/>
</dbReference>
<protein>
    <recommendedName>
        <fullName evidence="11">1,6-anhydro-N-acetylmuramyl-L-alanine amidase AmpD</fullName>
        <ecNumber evidence="5">3.5.1.28</ecNumber>
    </recommendedName>
    <alternativeName>
        <fullName evidence="12">N-acetylmuramoyl-L-alanine amidase</fullName>
    </alternativeName>
</protein>
<proteinExistence type="inferred from homology"/>
<keyword evidence="9" id="KW-0862">Zinc</keyword>
<dbReference type="InterPro" id="IPR036505">
    <property type="entry name" value="Amidase/PGRP_sf"/>
</dbReference>
<evidence type="ECO:0000256" key="8">
    <source>
        <dbReference type="ARBA" id="ARBA00022801"/>
    </source>
</evidence>
<comment type="caution">
    <text evidence="14">The sequence shown here is derived from an EMBL/GenBank/DDBJ whole genome shotgun (WGS) entry which is preliminary data.</text>
</comment>
<evidence type="ECO:0000256" key="10">
    <source>
        <dbReference type="ARBA" id="ARBA00023316"/>
    </source>
</evidence>
<evidence type="ECO:0000256" key="1">
    <source>
        <dbReference type="ARBA" id="ARBA00001561"/>
    </source>
</evidence>
<dbReference type="SUPFAM" id="SSF55846">
    <property type="entry name" value="N-acetylmuramoyl-L-alanine amidase-like"/>
    <property type="match status" value="1"/>
</dbReference>
<keyword evidence="10" id="KW-0961">Cell wall biogenesis/degradation</keyword>
<keyword evidence="15" id="KW-1185">Reference proteome</keyword>
<accession>A0ABT2QWD8</accession>